<dbReference type="Pfam" id="PF01558">
    <property type="entry name" value="POR"/>
    <property type="match status" value="1"/>
</dbReference>
<sequence>MGSNGQICLNKINHDTEYETVFISGIQALVKLPLLQRQLDRMQGLNTAGLISGYRGSPLGVYDQQLWKAEKELNANDIIFQPGLNEDLAATALWGAQMHAAYGPTKVDGVFGIWYGKGPGVDRSGDVLRTANIIGTSKLGGVLAVSGDDHAAQSSIFPHQTDTLFQAVSMPVLQPANVAEIIEFGLAGIALSRYSGLWVGMKTIADVVESASVIDIETPKAFITPPDEGYDHLLNWDPAIKWPAHRFELEKRLIEYRLPAVHRWARANHIDKVIHLASKPKIGIVSVGKAHQDLMQAIANLGWSDQHLNEYGISIYKVGMSWPLETQGMIDFAKGHQELFVIEEKRANVESQIKEALYHVDASQRPQVSGKRDPSGQPLLAETLEFSPLQIATALLQRLGQPAEWVQRLQALQQVKCSAVATAMPMRTPYFCSGCPHNTSTQTPDGSISGGGIGCHVMALMIPELKTTTVSQMGGEGVQWIGAQPFSETQHIFQNLGDGTYEHSGILAIRAAVAAKTNITFKILYNDAVAMTGGQPAEGANDPARISRQLSAEGVASIALVSDHPEVWENEPQLASNVTVHHRDELEAVQKKFRDLSGTTAIIYVQTCATEKRRRRKKELNPVATTKAFINSRVCEGCGDCSKESNCIAIEPLETPFGRKRKINQSSCNTDLSCLKGFCPSFIEIEGAELKKSTHISADTEQQYFAELMPIDPPQIAADSFNILFAGIGGTGVLTVGAIVGQAALYDHKTSSVLDFTGLAQKNGAVLSQVRLSNHKHALHASRVGAHSAHLLMAADLVYAASEDILQRLAKDKSCVVANLDITPTAAVVHHRDAAIDQQMLIDTIKENCLDDAFHQINVNQISTQLFGDHTYAHVLMLGFAWQKGLIPLSLHALQRAIDQGVLPKNNHRALNWGRVFASNKDALSMFMQQPKLSIKDATVDELKAKYYAELTQYQNQDYADLFAKLIDRVSQKCAALNIVDSQLIKVVMSNSYRVMAYKDEYEVARLYASDEFKQSLSNQFEHVGKISLWLAPPLLSKLNPETGRPNKIKFGAWVLKLMPLLASFKWLRGKFFDPFAMHPERKVDREMVEDYFELIENVLTHLSPSNYATAVEVCDCISQVRGYGPVKLQALQQYYPQRDALLDKLKRSKHLITIATPA</sequence>
<dbReference type="SUPFAM" id="SSF52518">
    <property type="entry name" value="Thiamin diphosphate-binding fold (THDP-binding)"/>
    <property type="match status" value="2"/>
</dbReference>
<dbReference type="InterPro" id="IPR002869">
    <property type="entry name" value="Pyrv_flavodox_OxRed_cen"/>
</dbReference>
<dbReference type="EMBL" id="SLVJ01000016">
    <property type="protein sequence ID" value="TCM65059.1"/>
    <property type="molecule type" value="Genomic_DNA"/>
</dbReference>
<dbReference type="AlphaFoldDB" id="A0A4R1XNN6"/>
<dbReference type="PANTHER" id="PTHR48084">
    <property type="entry name" value="2-OXOGLUTARATE OXIDOREDUCTASE SUBUNIT KORB-RELATED"/>
    <property type="match status" value="1"/>
</dbReference>
<keyword evidence="5" id="KW-1185">Reference proteome</keyword>
<dbReference type="CDD" id="cd07034">
    <property type="entry name" value="TPP_PYR_PFOR_IOR-alpha_like"/>
    <property type="match status" value="1"/>
</dbReference>
<reference evidence="4 5" key="1">
    <citation type="submission" date="2019-03" db="EMBL/GenBank/DDBJ databases">
        <title>Genomic analyses of the natural microbiome of Caenorhabditis elegans.</title>
        <authorList>
            <person name="Samuel B."/>
        </authorList>
    </citation>
    <scope>NUCLEOTIDE SEQUENCE [LARGE SCALE GENOMIC DNA]</scope>
    <source>
        <strain evidence="4 5">JUb89</strain>
    </source>
</reference>
<dbReference type="OrthoDB" id="9803617at2"/>
<dbReference type="PANTHER" id="PTHR48084:SF3">
    <property type="entry name" value="SUBUNIT OF PYRUVATE:FLAVODOXIN OXIDOREDUCTASE"/>
    <property type="match status" value="1"/>
</dbReference>
<dbReference type="InterPro" id="IPR002880">
    <property type="entry name" value="Pyrv_Fd/Flavodoxin_OxRdtase_N"/>
</dbReference>
<organism evidence="4 5">
    <name type="scientific">Acinetobacter calcoaceticus</name>
    <dbReference type="NCBI Taxonomy" id="471"/>
    <lineage>
        <taxon>Bacteria</taxon>
        <taxon>Pseudomonadati</taxon>
        <taxon>Pseudomonadota</taxon>
        <taxon>Gammaproteobacteria</taxon>
        <taxon>Moraxellales</taxon>
        <taxon>Moraxellaceae</taxon>
        <taxon>Acinetobacter</taxon>
        <taxon>Acinetobacter calcoaceticus/baumannii complex</taxon>
    </lineage>
</organism>
<dbReference type="InterPro" id="IPR046667">
    <property type="entry name" value="DUF6537"/>
</dbReference>
<comment type="caution">
    <text evidence="4">The sequence shown here is derived from an EMBL/GenBank/DDBJ whole genome shotgun (WGS) entry which is preliminary data.</text>
</comment>
<feature type="domain" description="DUF6537" evidence="3">
    <location>
        <begin position="941"/>
        <end position="1138"/>
    </location>
</feature>
<evidence type="ECO:0000313" key="4">
    <source>
        <dbReference type="EMBL" id="TCM65059.1"/>
    </source>
</evidence>
<dbReference type="InterPro" id="IPR029061">
    <property type="entry name" value="THDP-binding"/>
</dbReference>
<dbReference type="Gene3D" id="3.40.50.970">
    <property type="match status" value="1"/>
</dbReference>
<dbReference type="SUPFAM" id="SSF53323">
    <property type="entry name" value="Pyruvate-ferredoxin oxidoreductase, PFOR, domain III"/>
    <property type="match status" value="1"/>
</dbReference>
<dbReference type="SUPFAM" id="SSF52922">
    <property type="entry name" value="TK C-terminal domain-like"/>
    <property type="match status" value="1"/>
</dbReference>
<dbReference type="InterPro" id="IPR051457">
    <property type="entry name" value="2-oxoacid:Fd_oxidoreductase"/>
</dbReference>
<dbReference type="Gene3D" id="3.40.920.10">
    <property type="entry name" value="Pyruvate-ferredoxin oxidoreductase, PFOR, domain III"/>
    <property type="match status" value="1"/>
</dbReference>
<proteinExistence type="predicted"/>
<evidence type="ECO:0000259" key="3">
    <source>
        <dbReference type="Pfam" id="PF20169"/>
    </source>
</evidence>
<evidence type="ECO:0000313" key="5">
    <source>
        <dbReference type="Proteomes" id="UP000294963"/>
    </source>
</evidence>
<accession>A0A4R1XNN6</accession>
<name>A0A4R1XNN6_ACICA</name>
<dbReference type="GO" id="GO:0016903">
    <property type="term" value="F:oxidoreductase activity, acting on the aldehyde or oxo group of donors"/>
    <property type="evidence" value="ECO:0007669"/>
    <property type="project" value="InterPro"/>
</dbReference>
<dbReference type="Pfam" id="PF20169">
    <property type="entry name" value="DUF6537"/>
    <property type="match status" value="1"/>
</dbReference>
<gene>
    <name evidence="4" type="ORF">EC844_11622</name>
</gene>
<dbReference type="Proteomes" id="UP000294963">
    <property type="component" value="Unassembled WGS sequence"/>
</dbReference>
<evidence type="ECO:0000256" key="1">
    <source>
        <dbReference type="ARBA" id="ARBA00023002"/>
    </source>
</evidence>
<protein>
    <submittedName>
        <fullName evidence="4">Indolepyruvate ferredoxin oxidoreductase</fullName>
    </submittedName>
</protein>
<dbReference type="InterPro" id="IPR009014">
    <property type="entry name" value="Transketo_C/PFOR_II"/>
</dbReference>
<keyword evidence="1" id="KW-0560">Oxidoreductase</keyword>
<dbReference type="InterPro" id="IPR019752">
    <property type="entry name" value="Pyrv/ketoisovalerate_OxRed_cat"/>
</dbReference>
<keyword evidence="4" id="KW-0670">Pyruvate</keyword>
<feature type="domain" description="Pyruvate/ketoisovalerate oxidoreductase catalytic" evidence="2">
    <location>
        <begin position="729"/>
        <end position="915"/>
    </location>
</feature>
<evidence type="ECO:0000259" key="2">
    <source>
        <dbReference type="Pfam" id="PF01558"/>
    </source>
</evidence>
<dbReference type="NCBIfam" id="NF009588">
    <property type="entry name" value="PRK13029.1"/>
    <property type="match status" value="1"/>
</dbReference>
<dbReference type="NCBIfam" id="NF009589">
    <property type="entry name" value="PRK13030.1"/>
    <property type="match status" value="1"/>
</dbReference>